<comment type="caution">
    <text evidence="2">The sequence shown here is derived from an EMBL/GenBank/DDBJ whole genome shotgun (WGS) entry which is preliminary data.</text>
</comment>
<dbReference type="PROSITE" id="PS51318">
    <property type="entry name" value="TAT"/>
    <property type="match status" value="1"/>
</dbReference>
<dbReference type="Proteomes" id="UP001595699">
    <property type="component" value="Unassembled WGS sequence"/>
</dbReference>
<proteinExistence type="predicted"/>
<feature type="signal peptide" evidence="1">
    <location>
        <begin position="1"/>
        <end position="28"/>
    </location>
</feature>
<protein>
    <submittedName>
        <fullName evidence="2">Extracellular solute-binding protein</fullName>
    </submittedName>
</protein>
<dbReference type="InterPro" id="IPR006311">
    <property type="entry name" value="TAT_signal"/>
</dbReference>
<dbReference type="EMBL" id="JBHRZH010000041">
    <property type="protein sequence ID" value="MFC3765682.1"/>
    <property type="molecule type" value="Genomic_DNA"/>
</dbReference>
<organism evidence="2 3">
    <name type="scientific">Tenggerimyces flavus</name>
    <dbReference type="NCBI Taxonomy" id="1708749"/>
    <lineage>
        <taxon>Bacteria</taxon>
        <taxon>Bacillati</taxon>
        <taxon>Actinomycetota</taxon>
        <taxon>Actinomycetes</taxon>
        <taxon>Propionibacteriales</taxon>
        <taxon>Nocardioidaceae</taxon>
        <taxon>Tenggerimyces</taxon>
    </lineage>
</organism>
<name>A0ABV7YL27_9ACTN</name>
<keyword evidence="3" id="KW-1185">Reference proteome</keyword>
<feature type="chain" id="PRO_5047145696" evidence="1">
    <location>
        <begin position="29"/>
        <end position="546"/>
    </location>
</feature>
<dbReference type="Pfam" id="PF13416">
    <property type="entry name" value="SBP_bac_8"/>
    <property type="match status" value="1"/>
</dbReference>
<dbReference type="InterPro" id="IPR006059">
    <property type="entry name" value="SBP"/>
</dbReference>
<evidence type="ECO:0000256" key="1">
    <source>
        <dbReference type="SAM" id="SignalP"/>
    </source>
</evidence>
<dbReference type="RefSeq" id="WP_205116428.1">
    <property type="nucleotide sequence ID" value="NZ_JAFBCM010000001.1"/>
</dbReference>
<dbReference type="SUPFAM" id="SSF53850">
    <property type="entry name" value="Periplasmic binding protein-like II"/>
    <property type="match status" value="1"/>
</dbReference>
<dbReference type="InterPro" id="IPR050490">
    <property type="entry name" value="Bact_solute-bd_prot1"/>
</dbReference>
<gene>
    <name evidence="2" type="ORF">ACFOUW_32940</name>
</gene>
<dbReference type="PANTHER" id="PTHR43649:SF12">
    <property type="entry name" value="DIACETYLCHITOBIOSE BINDING PROTEIN DASA"/>
    <property type="match status" value="1"/>
</dbReference>
<reference evidence="3" key="1">
    <citation type="journal article" date="2019" name="Int. J. Syst. Evol. Microbiol.">
        <title>The Global Catalogue of Microorganisms (GCM) 10K type strain sequencing project: providing services to taxonomists for standard genome sequencing and annotation.</title>
        <authorList>
            <consortium name="The Broad Institute Genomics Platform"/>
            <consortium name="The Broad Institute Genome Sequencing Center for Infectious Disease"/>
            <person name="Wu L."/>
            <person name="Ma J."/>
        </authorList>
    </citation>
    <scope>NUCLEOTIDE SEQUENCE [LARGE SCALE GENOMIC DNA]</scope>
    <source>
        <strain evidence="3">CGMCC 4.7241</strain>
    </source>
</reference>
<sequence length="546" mass="58680">MTGPLGRRRFLAGAAGLAGLAAGGSVLAACSSGGGGGAAAPRTDAVKAPTLVPFDKVKPDLAPNADGVPAGFFKYPENPVPFIEHELGTGKPISFLVQGTSFVPKDKNTWLQAVLKATKSDFNLQVIPSIDYEKKFQVTIAGGDLPDVVQVQPVANLPQVLEKEFADLSDYLSGDKIKEYPGLASIQTAAWQIPTLNGRIWGVPHSRPAAGNIISTRGDVLKSFGLDTSSPELTSGADFLELCKTLTDKRRGKYAFGAHPTRFILPGILEMTGAPNNWSVKDGKFTSVNETEEMKAGLEQLVAMWKAGYIHPDSYNTPGMNITWWSGGTTAMYGQSFAGWTTYTRLNPTWDVGVLTLPKWDGGGLANKFKSMAGYYAYAGLKKAEPERIKEILRILDYFAAPFGTQEFLTMNFGVEGVDHTLKGTDPILTKKGSVEQISPLFYCGSQVYQSIYVPGNEEVVKTEHAFLSKVMPAGVDDPALGLYSQASSTKGATAATNLENAMGDIVQGRRSLSDWDAIVKDWRTQAGDAMRADYEKAYAAKQSGS</sequence>
<dbReference type="PANTHER" id="PTHR43649">
    <property type="entry name" value="ARABINOSE-BINDING PROTEIN-RELATED"/>
    <property type="match status" value="1"/>
</dbReference>
<accession>A0ABV7YL27</accession>
<dbReference type="Gene3D" id="3.40.190.10">
    <property type="entry name" value="Periplasmic binding protein-like II"/>
    <property type="match status" value="1"/>
</dbReference>
<keyword evidence="1" id="KW-0732">Signal</keyword>
<dbReference type="PROSITE" id="PS51257">
    <property type="entry name" value="PROKAR_LIPOPROTEIN"/>
    <property type="match status" value="1"/>
</dbReference>
<evidence type="ECO:0000313" key="2">
    <source>
        <dbReference type="EMBL" id="MFC3765682.1"/>
    </source>
</evidence>
<evidence type="ECO:0000313" key="3">
    <source>
        <dbReference type="Proteomes" id="UP001595699"/>
    </source>
</evidence>